<dbReference type="SUPFAM" id="SSF52540">
    <property type="entry name" value="P-loop containing nucleoside triphosphate hydrolases"/>
    <property type="match status" value="1"/>
</dbReference>
<feature type="non-terminal residue" evidence="1">
    <location>
        <position position="1"/>
    </location>
</feature>
<comment type="caution">
    <text evidence="1">The sequence shown here is derived from an EMBL/GenBank/DDBJ whole genome shotgun (WGS) entry which is preliminary data.</text>
</comment>
<dbReference type="InterPro" id="IPR027417">
    <property type="entry name" value="P-loop_NTPase"/>
</dbReference>
<sequence length="52" mass="5570">GCNIPDIDVVVQWKLPALISFFVQRAGRAAWASGQTGLTILLVEPSAYGINL</sequence>
<reference evidence="1" key="1">
    <citation type="submission" date="2023-03" db="EMBL/GenBank/DDBJ databases">
        <title>Massive genome expansion in bonnet fungi (Mycena s.s.) driven by repeated elements and novel gene families across ecological guilds.</title>
        <authorList>
            <consortium name="Lawrence Berkeley National Laboratory"/>
            <person name="Harder C.B."/>
            <person name="Miyauchi S."/>
            <person name="Viragh M."/>
            <person name="Kuo A."/>
            <person name="Thoen E."/>
            <person name="Andreopoulos B."/>
            <person name="Lu D."/>
            <person name="Skrede I."/>
            <person name="Drula E."/>
            <person name="Henrissat B."/>
            <person name="Morin E."/>
            <person name="Kohler A."/>
            <person name="Barry K."/>
            <person name="LaButti K."/>
            <person name="Morin E."/>
            <person name="Salamov A."/>
            <person name="Lipzen A."/>
            <person name="Mereny Z."/>
            <person name="Hegedus B."/>
            <person name="Baldrian P."/>
            <person name="Stursova M."/>
            <person name="Weitz H."/>
            <person name="Taylor A."/>
            <person name="Grigoriev I.V."/>
            <person name="Nagy L.G."/>
            <person name="Martin F."/>
            <person name="Kauserud H."/>
        </authorList>
    </citation>
    <scope>NUCLEOTIDE SEQUENCE</scope>
    <source>
        <strain evidence="1">CBHHK002</strain>
    </source>
</reference>
<protein>
    <recommendedName>
        <fullName evidence="3">Helicase C-terminal domain-containing protein</fullName>
    </recommendedName>
</protein>
<organism evidence="1 2">
    <name type="scientific">Mycena albidolilacea</name>
    <dbReference type="NCBI Taxonomy" id="1033008"/>
    <lineage>
        <taxon>Eukaryota</taxon>
        <taxon>Fungi</taxon>
        <taxon>Dikarya</taxon>
        <taxon>Basidiomycota</taxon>
        <taxon>Agaricomycotina</taxon>
        <taxon>Agaricomycetes</taxon>
        <taxon>Agaricomycetidae</taxon>
        <taxon>Agaricales</taxon>
        <taxon>Marasmiineae</taxon>
        <taxon>Mycenaceae</taxon>
        <taxon>Mycena</taxon>
    </lineage>
</organism>
<name>A0AAD7ET37_9AGAR</name>
<dbReference type="Proteomes" id="UP001218218">
    <property type="component" value="Unassembled WGS sequence"/>
</dbReference>
<gene>
    <name evidence="1" type="ORF">DFH08DRAFT_648615</name>
</gene>
<keyword evidence="2" id="KW-1185">Reference proteome</keyword>
<dbReference type="AlphaFoldDB" id="A0AAD7ET37"/>
<evidence type="ECO:0000313" key="1">
    <source>
        <dbReference type="EMBL" id="KAJ7347778.1"/>
    </source>
</evidence>
<dbReference type="Gene3D" id="3.40.50.300">
    <property type="entry name" value="P-loop containing nucleotide triphosphate hydrolases"/>
    <property type="match status" value="1"/>
</dbReference>
<evidence type="ECO:0000313" key="2">
    <source>
        <dbReference type="Proteomes" id="UP001218218"/>
    </source>
</evidence>
<dbReference type="EMBL" id="JARIHO010000018">
    <property type="protein sequence ID" value="KAJ7347778.1"/>
    <property type="molecule type" value="Genomic_DNA"/>
</dbReference>
<feature type="non-terminal residue" evidence="1">
    <location>
        <position position="52"/>
    </location>
</feature>
<proteinExistence type="predicted"/>
<evidence type="ECO:0008006" key="3">
    <source>
        <dbReference type="Google" id="ProtNLM"/>
    </source>
</evidence>
<accession>A0AAD7ET37</accession>